<proteinExistence type="predicted"/>
<gene>
    <name evidence="1" type="ORF">JG688_00018118</name>
</gene>
<keyword evidence="2" id="KW-1185">Reference proteome</keyword>
<dbReference type="EMBL" id="JAENGY010003103">
    <property type="protein sequence ID" value="KAG6942438.1"/>
    <property type="molecule type" value="Genomic_DNA"/>
</dbReference>
<evidence type="ECO:0000313" key="1">
    <source>
        <dbReference type="EMBL" id="KAG6942438.1"/>
    </source>
</evidence>
<dbReference type="AlphaFoldDB" id="A0A8J5IWH2"/>
<sequence>MTPWVAAAVKTQYDMAVSYSVSDSYAFKDNGDTITQFRPGKPRFCPGKTLQSTCRDAFCCSWVNTEVKRAVDDHLPPTLIFGELLECWPYTRLRGFGLSYSDLFCFMGSAWLNGDAMRTFNKILARFKNNKTIMIPPSAKNTRGQHFVIWRRHPIKLNKADLVTLREASRERTVHRALSTLSVGIVTTPHFVSHSKPNAQFHSFHDVISVR</sequence>
<name>A0A8J5IWH2_9STRA</name>
<organism evidence="1 2">
    <name type="scientific">Phytophthora aleatoria</name>
    <dbReference type="NCBI Taxonomy" id="2496075"/>
    <lineage>
        <taxon>Eukaryota</taxon>
        <taxon>Sar</taxon>
        <taxon>Stramenopiles</taxon>
        <taxon>Oomycota</taxon>
        <taxon>Peronosporomycetes</taxon>
        <taxon>Peronosporales</taxon>
        <taxon>Peronosporaceae</taxon>
        <taxon>Phytophthora</taxon>
    </lineage>
</organism>
<comment type="caution">
    <text evidence="1">The sequence shown here is derived from an EMBL/GenBank/DDBJ whole genome shotgun (WGS) entry which is preliminary data.</text>
</comment>
<dbReference type="Proteomes" id="UP000709295">
    <property type="component" value="Unassembled WGS sequence"/>
</dbReference>
<accession>A0A8J5IWH2</accession>
<evidence type="ECO:0000313" key="2">
    <source>
        <dbReference type="Proteomes" id="UP000709295"/>
    </source>
</evidence>
<reference evidence="1" key="1">
    <citation type="submission" date="2021-01" db="EMBL/GenBank/DDBJ databases">
        <title>Phytophthora aleatoria, a newly-described species from Pinus radiata is distinct from Phytophthora cactorum isolates based on comparative genomics.</title>
        <authorList>
            <person name="Mcdougal R."/>
            <person name="Panda P."/>
            <person name="Williams N."/>
            <person name="Studholme D.J."/>
        </authorList>
    </citation>
    <scope>NUCLEOTIDE SEQUENCE</scope>
    <source>
        <strain evidence="1">NZFS 4037</strain>
    </source>
</reference>
<protein>
    <submittedName>
        <fullName evidence="1">Uncharacterized protein</fullName>
    </submittedName>
</protein>